<dbReference type="SUPFAM" id="SSF56935">
    <property type="entry name" value="Porins"/>
    <property type="match status" value="1"/>
</dbReference>
<accession>A0ABU5HN86</accession>
<comment type="similarity">
    <text evidence="1 2">Belongs to the TonB-dependent receptor family.</text>
</comment>
<keyword evidence="2" id="KW-0798">TonB box</keyword>
<dbReference type="Pfam" id="PF13715">
    <property type="entry name" value="CarbopepD_reg_2"/>
    <property type="match status" value="1"/>
</dbReference>
<name>A0ABU5HN86_9BACE</name>
<evidence type="ECO:0000313" key="5">
    <source>
        <dbReference type="EMBL" id="MDY7257426.1"/>
    </source>
</evidence>
<evidence type="ECO:0000259" key="4">
    <source>
        <dbReference type="Pfam" id="PF07715"/>
    </source>
</evidence>
<gene>
    <name evidence="5" type="ORF">QHG74_06830</name>
</gene>
<keyword evidence="5" id="KW-0675">Receptor</keyword>
<dbReference type="InterPro" id="IPR000531">
    <property type="entry name" value="Beta-barrel_TonB"/>
</dbReference>
<dbReference type="NCBIfam" id="TIGR04057">
    <property type="entry name" value="SusC_RagA_signa"/>
    <property type="match status" value="1"/>
</dbReference>
<dbReference type="PROSITE" id="PS52016">
    <property type="entry name" value="TONB_DEPENDENT_REC_3"/>
    <property type="match status" value="1"/>
</dbReference>
<dbReference type="InterPro" id="IPR012910">
    <property type="entry name" value="Plug_dom"/>
</dbReference>
<dbReference type="Gene3D" id="2.170.130.10">
    <property type="entry name" value="TonB-dependent receptor, plug domain"/>
    <property type="match status" value="1"/>
</dbReference>
<evidence type="ECO:0000313" key="6">
    <source>
        <dbReference type="Proteomes" id="UP001292913"/>
    </source>
</evidence>
<dbReference type="SUPFAM" id="SSF49464">
    <property type="entry name" value="Carboxypeptidase regulatory domain-like"/>
    <property type="match status" value="1"/>
</dbReference>
<proteinExistence type="inferred from homology"/>
<feature type="domain" description="TonB-dependent receptor plug" evidence="4">
    <location>
        <begin position="127"/>
        <end position="234"/>
    </location>
</feature>
<keyword evidence="1" id="KW-1134">Transmembrane beta strand</keyword>
<evidence type="ECO:0000256" key="2">
    <source>
        <dbReference type="RuleBase" id="RU003357"/>
    </source>
</evidence>
<dbReference type="RefSeq" id="WP_322019334.1">
    <property type="nucleotide sequence ID" value="NZ_JARZAK010000003.1"/>
</dbReference>
<dbReference type="Proteomes" id="UP001292913">
    <property type="component" value="Unassembled WGS sequence"/>
</dbReference>
<comment type="caution">
    <text evidence="5">The sequence shown here is derived from an EMBL/GenBank/DDBJ whole genome shotgun (WGS) entry which is preliminary data.</text>
</comment>
<keyword evidence="1" id="KW-0998">Cell outer membrane</keyword>
<dbReference type="Pfam" id="PF07715">
    <property type="entry name" value="Plug"/>
    <property type="match status" value="1"/>
</dbReference>
<reference evidence="5 6" key="1">
    <citation type="submission" date="2023-04" db="EMBL/GenBank/DDBJ databases">
        <title>Bacteroides pacosi sp. nov., isolated from the fecal material of an alpaca.</title>
        <authorList>
            <person name="Miller S."/>
            <person name="Hendry M."/>
            <person name="King J."/>
            <person name="Sankaranarayanan K."/>
            <person name="Lawson P.A."/>
        </authorList>
    </citation>
    <scope>NUCLEOTIDE SEQUENCE [LARGE SCALE GENOMIC DNA]</scope>
    <source>
        <strain evidence="5 6">A2-P53</strain>
    </source>
</reference>
<comment type="subcellular location">
    <subcellularLocation>
        <location evidence="1">Cell outer membrane</location>
        <topology evidence="1">Multi-pass membrane protein</topology>
    </subcellularLocation>
</comment>
<keyword evidence="1" id="KW-0813">Transport</keyword>
<organism evidence="5 6">
    <name type="scientific">Bacteroides vicugnae</name>
    <dbReference type="NCBI Taxonomy" id="3037989"/>
    <lineage>
        <taxon>Bacteria</taxon>
        <taxon>Pseudomonadati</taxon>
        <taxon>Bacteroidota</taxon>
        <taxon>Bacteroidia</taxon>
        <taxon>Bacteroidales</taxon>
        <taxon>Bacteroidaceae</taxon>
        <taxon>Bacteroides</taxon>
    </lineage>
</organism>
<dbReference type="Pfam" id="PF00593">
    <property type="entry name" value="TonB_dep_Rec_b-barrel"/>
    <property type="match status" value="1"/>
</dbReference>
<evidence type="ECO:0000256" key="1">
    <source>
        <dbReference type="PROSITE-ProRule" id="PRU01360"/>
    </source>
</evidence>
<feature type="domain" description="TonB-dependent receptor-like beta-barrel" evidence="3">
    <location>
        <begin position="459"/>
        <end position="1027"/>
    </location>
</feature>
<dbReference type="Gene3D" id="2.60.40.1120">
    <property type="entry name" value="Carboxypeptidase-like, regulatory domain"/>
    <property type="match status" value="1"/>
</dbReference>
<dbReference type="InterPro" id="IPR023996">
    <property type="entry name" value="TonB-dep_OMP_SusC/RagA"/>
</dbReference>
<dbReference type="InterPro" id="IPR008969">
    <property type="entry name" value="CarboxyPept-like_regulatory"/>
</dbReference>
<dbReference type="InterPro" id="IPR039426">
    <property type="entry name" value="TonB-dep_rcpt-like"/>
</dbReference>
<dbReference type="EMBL" id="JARZAK010000003">
    <property type="protein sequence ID" value="MDY7257426.1"/>
    <property type="molecule type" value="Genomic_DNA"/>
</dbReference>
<keyword evidence="6" id="KW-1185">Reference proteome</keyword>
<dbReference type="InterPro" id="IPR037066">
    <property type="entry name" value="Plug_dom_sf"/>
</dbReference>
<evidence type="ECO:0000259" key="3">
    <source>
        <dbReference type="Pfam" id="PF00593"/>
    </source>
</evidence>
<sequence>MKRKCRKQWRRWIRLFILPLLFFVGGITNTFAQSGIKITGKVIDASKMEVIGANVMVKGTSVGVITDLNGEYTITVPDEKSVLVFSFVGYRSQEQIVGKKRKIDILLEDDSKALDEVVVIAYGTQSKATLTGALSSIDSKELIKSPVASITNVLAGSLPGVSTVQTSGQPGSDAASIYVRGVGSLSSASSSPLILVDGVERDFSQIDPNEIENLSILKDASSTAVFGVRGANGVVLVTTKRGKNGKPTINVSSLTGVQQPLSFVKQTGSYEFARFWNMKQQNDGAAKSTFFTREAIEAYRTGGDPLHPSIDWSDYLYNDFFLQTKNNINISGGTDAVKYFVSIGYLYQNGILKQFNELPYNNNYKYNRYNYRANLDFQLTRTTTMKLNIGGNVGQQQEPNTTEDIQNPFVYTQIWALPFSGLGIVNGTRTIVPVSYTPVGGANVDGLRTYWGTGYKQKYVTTLNMDVDITQKLDMLTKGLSVSIKGSYDNQFQLNKNRRGGNVESQFIYYKSTLENSNLSQTDPDFDKTIVYVGRGDGDASTPLSYAESYKRDRNWYIEGRLNYDRTFGDHKVSALFLYNQSRNYYPLYADGTVASFQYLPRGYVGFVGRATYGYKSRYLADVNMGYNGSENFAPGKTRYGLFPAASIGWVLSEEPFMKSLRWLDYFKLRASYGRVGSDTGTNTRFMYMPSTWTQSGEYSFGVSNPVSAPGYAMGVPGNSEVSWETADKQNYGLELKMLRNRLSLTADLFYEKRTGILISPKSTPSIIATGLPNLNLGKVDNHGYELSLGWNETLKNNFRYYINANMSFARNKILYMDEVPNEFDYMNQTGGSVGRSTNVYKYIRLYQYSDFTQDENGNLKLNPALPQPAVSVAPGDCMYADLNGDKVVDGNDRMTTGYAERPEYVFGLNAGFNYKGFNFSMQWSGATNVNKMLQIEYRIPFTNTGKRGLLEYFYKDCWTPENQLGAKYPRAAETSETWNSENSTLWLRDASYIRLKTISIGYTFSKKRFLKAIGANTLGLSISGYNLLTFSPLDIMDPESLGNNNGSYPLVKIYSLGININF</sequence>
<protein>
    <submittedName>
        <fullName evidence="5">TonB-dependent receptor</fullName>
    </submittedName>
</protein>
<dbReference type="InterPro" id="IPR023997">
    <property type="entry name" value="TonB-dep_OMP_SusC/RagA_CS"/>
</dbReference>
<keyword evidence="1" id="KW-0812">Transmembrane</keyword>
<keyword evidence="1 2" id="KW-0472">Membrane</keyword>
<dbReference type="NCBIfam" id="TIGR04056">
    <property type="entry name" value="OMP_RagA_SusC"/>
    <property type="match status" value="1"/>
</dbReference>